<reference evidence="1 2" key="3">
    <citation type="submission" date="2023-06" db="EMBL/GenBank/DDBJ databases">
        <authorList>
            <person name="Zeman M."/>
            <person name="Kubasova T."/>
            <person name="Jahodarova E."/>
            <person name="Nykrynova M."/>
            <person name="Rychlik I."/>
        </authorList>
    </citation>
    <scope>NUCLEOTIDE SEQUENCE [LARGE SCALE GENOMIC DNA]</scope>
    <source>
        <strain evidence="1 2">105_WCHN</strain>
    </source>
</reference>
<sequence>MTTQKINQGLEELFSDKQIGIIYGVLKRLHVSPFSSNYDDLFQEGCLAYATAYADFVTRSPKPGASFLAFAYQRVYWRLLDLLRRDQHASELQDFSLDADPLTEPGQADAALTRVLNVAYFTELARHCSLNQRRYLHACLCHQLSDRQIADHYGVSPAAVYQWKRGLIAKARQLDYNEGRFGVTK</sequence>
<name>A0ABT7VNE8_9LACO</name>
<protein>
    <submittedName>
        <fullName evidence="1">Sigma-70 family RNA polymerase sigma factor</fullName>
    </submittedName>
</protein>
<reference evidence="2" key="2">
    <citation type="submission" date="2023-06" db="EMBL/GenBank/DDBJ databases">
        <title>Identification and characterization of horizontal gene transfer across gut microbiota members of farm animals based on homology search.</title>
        <authorList>
            <person name="Zeman M."/>
            <person name="Kubasova T."/>
            <person name="Jahodarova E."/>
            <person name="Nykrynova M."/>
            <person name="Rychlik I."/>
        </authorList>
    </citation>
    <scope>NUCLEOTIDE SEQUENCE [LARGE SCALE GENOMIC DNA]</scope>
    <source>
        <strain evidence="2">105_WCHN</strain>
    </source>
</reference>
<reference evidence="1 2" key="1">
    <citation type="submission" date="2023-06" db="EMBL/GenBank/DDBJ databases">
        <title>Identification and characterization of horizontal gene transfer across gut microbiota members of farm animals based on homology search.</title>
        <authorList>
            <person name="Schwarzerova J."/>
            <person name="Nykrynova M."/>
            <person name="Jureckova K."/>
            <person name="Cejkova D."/>
            <person name="Rychlik I."/>
        </authorList>
    </citation>
    <scope>NUCLEOTIDE SEQUENCE [LARGE SCALE GENOMIC DNA]</scope>
    <source>
        <strain evidence="1 2">105_WCHN</strain>
    </source>
</reference>
<dbReference type="EMBL" id="JAUDEO010000012">
    <property type="protein sequence ID" value="MDM8333579.1"/>
    <property type="molecule type" value="Genomic_DNA"/>
</dbReference>
<dbReference type="RefSeq" id="WP_289559498.1">
    <property type="nucleotide sequence ID" value="NZ_JAUDEO010000012.1"/>
</dbReference>
<comment type="caution">
    <text evidence="1">The sequence shown here is derived from an EMBL/GenBank/DDBJ whole genome shotgun (WGS) entry which is preliminary data.</text>
</comment>
<dbReference type="Proteomes" id="UP001529423">
    <property type="component" value="Unassembled WGS sequence"/>
</dbReference>
<organism evidence="1 2">
    <name type="scientific">Limosilactobacillus panis</name>
    <dbReference type="NCBI Taxonomy" id="47493"/>
    <lineage>
        <taxon>Bacteria</taxon>
        <taxon>Bacillati</taxon>
        <taxon>Bacillota</taxon>
        <taxon>Bacilli</taxon>
        <taxon>Lactobacillales</taxon>
        <taxon>Lactobacillaceae</taxon>
        <taxon>Limosilactobacillus</taxon>
    </lineage>
</organism>
<dbReference type="NCBIfam" id="TIGR02937">
    <property type="entry name" value="sigma70-ECF"/>
    <property type="match status" value="1"/>
</dbReference>
<evidence type="ECO:0000313" key="1">
    <source>
        <dbReference type="EMBL" id="MDM8333579.1"/>
    </source>
</evidence>
<gene>
    <name evidence="1" type="ORF">QUW46_03165</name>
</gene>
<dbReference type="InterPro" id="IPR014284">
    <property type="entry name" value="RNA_pol_sigma-70_dom"/>
</dbReference>
<proteinExistence type="predicted"/>
<keyword evidence="2" id="KW-1185">Reference proteome</keyword>
<accession>A0ABT7VNE8</accession>
<evidence type="ECO:0000313" key="2">
    <source>
        <dbReference type="Proteomes" id="UP001529423"/>
    </source>
</evidence>